<evidence type="ECO:0000313" key="1">
    <source>
        <dbReference type="EMBL" id="KAH3665252.1"/>
    </source>
</evidence>
<evidence type="ECO:0000313" key="2">
    <source>
        <dbReference type="Proteomes" id="UP000788993"/>
    </source>
</evidence>
<organism evidence="1 2">
    <name type="scientific">Ogataea polymorpha</name>
    <dbReference type="NCBI Taxonomy" id="460523"/>
    <lineage>
        <taxon>Eukaryota</taxon>
        <taxon>Fungi</taxon>
        <taxon>Dikarya</taxon>
        <taxon>Ascomycota</taxon>
        <taxon>Saccharomycotina</taxon>
        <taxon>Pichiomycetes</taxon>
        <taxon>Pichiales</taxon>
        <taxon>Pichiaceae</taxon>
        <taxon>Ogataea</taxon>
    </lineage>
</organism>
<protein>
    <submittedName>
        <fullName evidence="1">Uncharacterized protein</fullName>
    </submittedName>
</protein>
<comment type="caution">
    <text evidence="1">The sequence shown here is derived from an EMBL/GenBank/DDBJ whole genome shotgun (WGS) entry which is preliminary data.</text>
</comment>
<proteinExistence type="predicted"/>
<dbReference type="EMBL" id="JAEUBD010001178">
    <property type="protein sequence ID" value="KAH3665252.1"/>
    <property type="molecule type" value="Genomic_DNA"/>
</dbReference>
<gene>
    <name evidence="1" type="ORF">OGATHE_004067</name>
</gene>
<dbReference type="AlphaFoldDB" id="A0A9P8P4U8"/>
<sequence>MPMMRQKIADAIVNLSLTVWNASVSMSRRSSGWNGLSLMISMMDDCSERSSGIGGRLKSLLCIGVTSSSGPVGGAVAADVWPSDEYSPLRTSCNEASSVWALNLVERGKNRSLTDSSLLKMLSRLRSPWASLVWRERAWSRMKKSRLHIGQQPRRLVSQGSTQSAWNTWPQIRPRTSSSSSRLSRQIAHMPEVKWRSCAASADEAVAGTVSLSSMLSVLFWSARSTSSGGEERAS</sequence>
<name>A0A9P8P4U8_9ASCO</name>
<keyword evidence="2" id="KW-1185">Reference proteome</keyword>
<reference evidence="1" key="1">
    <citation type="journal article" date="2021" name="Open Biol.">
        <title>Shared evolutionary footprints suggest mitochondrial oxidative damage underlies multiple complex I losses in fungi.</title>
        <authorList>
            <person name="Schikora-Tamarit M.A."/>
            <person name="Marcet-Houben M."/>
            <person name="Nosek J."/>
            <person name="Gabaldon T."/>
        </authorList>
    </citation>
    <scope>NUCLEOTIDE SEQUENCE</scope>
    <source>
        <strain evidence="1">NCAIM Y.01608</strain>
    </source>
</reference>
<dbReference type="Proteomes" id="UP000788993">
    <property type="component" value="Unassembled WGS sequence"/>
</dbReference>
<reference evidence="1" key="2">
    <citation type="submission" date="2021-01" db="EMBL/GenBank/DDBJ databases">
        <authorList>
            <person name="Schikora-Tamarit M.A."/>
        </authorList>
    </citation>
    <scope>NUCLEOTIDE SEQUENCE</scope>
    <source>
        <strain evidence="1">NCAIM Y.01608</strain>
    </source>
</reference>
<accession>A0A9P8P4U8</accession>